<proteinExistence type="predicted"/>
<dbReference type="AlphaFoldDB" id="A0A7W7CNV3"/>
<comment type="caution">
    <text evidence="1">The sequence shown here is derived from an EMBL/GenBank/DDBJ whole genome shotgun (WGS) entry which is preliminary data.</text>
</comment>
<organism evidence="1 2">
    <name type="scientific">Paractinoplanes abujensis</name>
    <dbReference type="NCBI Taxonomy" id="882441"/>
    <lineage>
        <taxon>Bacteria</taxon>
        <taxon>Bacillati</taxon>
        <taxon>Actinomycetota</taxon>
        <taxon>Actinomycetes</taxon>
        <taxon>Micromonosporales</taxon>
        <taxon>Micromonosporaceae</taxon>
        <taxon>Paractinoplanes</taxon>
    </lineage>
</organism>
<evidence type="ECO:0000313" key="1">
    <source>
        <dbReference type="EMBL" id="MBB4692023.1"/>
    </source>
</evidence>
<keyword evidence="2" id="KW-1185">Reference proteome</keyword>
<dbReference type="EMBL" id="JACHMF010000001">
    <property type="protein sequence ID" value="MBB4692023.1"/>
    <property type="molecule type" value="Genomic_DNA"/>
</dbReference>
<gene>
    <name evidence="1" type="ORF">BKA14_002171</name>
</gene>
<sequence>MRVAGRTPERRHIPAYTTRPVLAARFDGGVHCLGRNRHRR</sequence>
<dbReference type="Proteomes" id="UP000542742">
    <property type="component" value="Unassembled WGS sequence"/>
</dbReference>
<reference evidence="1 2" key="1">
    <citation type="submission" date="2020-08" db="EMBL/GenBank/DDBJ databases">
        <title>Sequencing the genomes of 1000 actinobacteria strains.</title>
        <authorList>
            <person name="Klenk H.-P."/>
        </authorList>
    </citation>
    <scope>NUCLEOTIDE SEQUENCE [LARGE SCALE GENOMIC DNA]</scope>
    <source>
        <strain evidence="1 2">DSM 45518</strain>
    </source>
</reference>
<name>A0A7W7CNV3_9ACTN</name>
<protein>
    <submittedName>
        <fullName evidence="1">Uncharacterized protein</fullName>
    </submittedName>
</protein>
<accession>A0A7W7CNV3</accession>
<evidence type="ECO:0000313" key="2">
    <source>
        <dbReference type="Proteomes" id="UP000542742"/>
    </source>
</evidence>